<evidence type="ECO:0000256" key="3">
    <source>
        <dbReference type="ARBA" id="ARBA00023274"/>
    </source>
</evidence>
<dbReference type="RefSeq" id="WP_151997710.1">
    <property type="nucleotide sequence ID" value="NZ_CP136051.1"/>
</dbReference>
<dbReference type="InterPro" id="IPR034704">
    <property type="entry name" value="Ribosomal_bL28/bL31-like_sf"/>
</dbReference>
<proteinExistence type="inferred from homology"/>
<dbReference type="EMBL" id="CP136051">
    <property type="protein sequence ID" value="WOK06511.1"/>
    <property type="molecule type" value="Genomic_DNA"/>
</dbReference>
<dbReference type="InterPro" id="IPR026569">
    <property type="entry name" value="Ribosomal_bL28"/>
</dbReference>
<organism evidence="6 7">
    <name type="scientific">Imperialibacter roseus</name>
    <dbReference type="NCBI Taxonomy" id="1324217"/>
    <lineage>
        <taxon>Bacteria</taxon>
        <taxon>Pseudomonadati</taxon>
        <taxon>Bacteroidota</taxon>
        <taxon>Cytophagia</taxon>
        <taxon>Cytophagales</taxon>
        <taxon>Flammeovirgaceae</taxon>
        <taxon>Imperialibacter</taxon>
    </lineage>
</organism>
<evidence type="ECO:0000256" key="2">
    <source>
        <dbReference type="ARBA" id="ARBA00022980"/>
    </source>
</evidence>
<dbReference type="NCBIfam" id="TIGR00009">
    <property type="entry name" value="L28"/>
    <property type="match status" value="1"/>
</dbReference>
<dbReference type="InterPro" id="IPR001383">
    <property type="entry name" value="Ribosomal_bL28_bact-type"/>
</dbReference>
<dbReference type="PANTHER" id="PTHR13528:SF2">
    <property type="entry name" value="LARGE RIBOSOMAL SUBUNIT PROTEIN BL28M"/>
    <property type="match status" value="1"/>
</dbReference>
<evidence type="ECO:0000256" key="1">
    <source>
        <dbReference type="ARBA" id="ARBA00008760"/>
    </source>
</evidence>
<dbReference type="Pfam" id="PF00830">
    <property type="entry name" value="Ribosomal_L28"/>
    <property type="match status" value="1"/>
</dbReference>
<keyword evidence="3 5" id="KW-0687">Ribonucleoprotein</keyword>
<gene>
    <name evidence="5 6" type="primary">rpmB</name>
    <name evidence="6" type="ORF">RT717_25900</name>
</gene>
<accession>A0ABZ0IP52</accession>
<evidence type="ECO:0000313" key="7">
    <source>
        <dbReference type="Proteomes" id="UP001302349"/>
    </source>
</evidence>
<evidence type="ECO:0000313" key="6">
    <source>
        <dbReference type="EMBL" id="WOK06511.1"/>
    </source>
</evidence>
<evidence type="ECO:0000256" key="4">
    <source>
        <dbReference type="ARBA" id="ARBA00035174"/>
    </source>
</evidence>
<dbReference type="PANTHER" id="PTHR13528">
    <property type="entry name" value="39S RIBOSOMAL PROTEIN L28, MITOCHONDRIAL"/>
    <property type="match status" value="1"/>
</dbReference>
<keyword evidence="7" id="KW-1185">Reference proteome</keyword>
<dbReference type="Proteomes" id="UP001302349">
    <property type="component" value="Chromosome"/>
</dbReference>
<keyword evidence="2 5" id="KW-0689">Ribosomal protein</keyword>
<dbReference type="InterPro" id="IPR037147">
    <property type="entry name" value="Ribosomal_bL28_sf"/>
</dbReference>
<reference evidence="6 7" key="1">
    <citation type="journal article" date="2023" name="Microbiol. Resour. Announc.">
        <title>Complete Genome Sequence of Imperialibacter roseus strain P4T.</title>
        <authorList>
            <person name="Tizabi D.R."/>
            <person name="Bachvaroff T."/>
            <person name="Hill R.T."/>
        </authorList>
    </citation>
    <scope>NUCLEOTIDE SEQUENCE [LARGE SCALE GENOMIC DNA]</scope>
    <source>
        <strain evidence="6 7">P4T</strain>
    </source>
</reference>
<evidence type="ECO:0000256" key="5">
    <source>
        <dbReference type="HAMAP-Rule" id="MF_00373"/>
    </source>
</evidence>
<name>A0ABZ0IP52_9BACT</name>
<dbReference type="SUPFAM" id="SSF143800">
    <property type="entry name" value="L28p-like"/>
    <property type="match status" value="1"/>
</dbReference>
<dbReference type="Gene3D" id="2.30.170.40">
    <property type="entry name" value="Ribosomal protein L28/L24"/>
    <property type="match status" value="1"/>
</dbReference>
<comment type="similarity">
    <text evidence="1 5">Belongs to the bacterial ribosomal protein bL28 family.</text>
</comment>
<dbReference type="HAMAP" id="MF_00373">
    <property type="entry name" value="Ribosomal_bL28"/>
    <property type="match status" value="1"/>
</dbReference>
<dbReference type="GO" id="GO:0005840">
    <property type="term" value="C:ribosome"/>
    <property type="evidence" value="ECO:0007669"/>
    <property type="project" value="UniProtKB-KW"/>
</dbReference>
<sequence>MARVCQITGKSTRVGNNVSHANNKTKRKFYPNLHTKRFFIPEENLWITLKVSSTALRTINKNGISAVLKKARAKGNVVF</sequence>
<protein>
    <recommendedName>
        <fullName evidence="4 5">Large ribosomal subunit protein bL28</fullName>
    </recommendedName>
</protein>